<dbReference type="Gene3D" id="3.20.20.70">
    <property type="entry name" value="Aldolase class I"/>
    <property type="match status" value="1"/>
</dbReference>
<dbReference type="RefSeq" id="WP_004221781.1">
    <property type="nucleotide sequence ID" value="NZ_CP022413.2"/>
</dbReference>
<name>C9L5Q7_BLAHA</name>
<dbReference type="CDD" id="cd01335">
    <property type="entry name" value="Radical_SAM"/>
    <property type="match status" value="1"/>
</dbReference>
<keyword evidence="3" id="KW-0479">Metal-binding</keyword>
<dbReference type="PROSITE" id="PS51918">
    <property type="entry name" value="RADICAL_SAM"/>
    <property type="match status" value="1"/>
</dbReference>
<dbReference type="InterPro" id="IPR006638">
    <property type="entry name" value="Elp3/MiaA/NifB-like_rSAM"/>
</dbReference>
<accession>C9L5Q7</accession>
<dbReference type="PANTHER" id="PTHR43409">
    <property type="entry name" value="ANAEROBIC MAGNESIUM-PROTOPORPHYRIN IX MONOMETHYL ESTER CYCLASE-RELATED"/>
    <property type="match status" value="1"/>
</dbReference>
<evidence type="ECO:0000256" key="2">
    <source>
        <dbReference type="ARBA" id="ARBA00022691"/>
    </source>
</evidence>
<dbReference type="GO" id="GO:0003824">
    <property type="term" value="F:catalytic activity"/>
    <property type="evidence" value="ECO:0007669"/>
    <property type="project" value="InterPro"/>
</dbReference>
<sequence>MHYTGTVWRPPYEASSLLLEVTAGCTHHKCKFCTLYDDIPFQFKMSPMEDIEADLQEVKGQFRLWNDNKVTRTFLVGANPFVLKATRLLQIASLIQKYFPTNKNIGCFSRITDIALKTDEELLKLSKAGYDGLTIGIETGDDDALKFMNKGYEAKDIITQCKRLDNVGITYNFFYLTGISGIGKGEQGAKDTADICNQLHPQIIGANMLTIYPNSELYQEIQKGNWQEETEIEKYKELRTLVRYLDIPVWFAAGGASNAIPIQATLPRDKEKILSVLDKIIQSVDEKQLREYRKNLRHL</sequence>
<evidence type="ECO:0000256" key="3">
    <source>
        <dbReference type="ARBA" id="ARBA00022723"/>
    </source>
</evidence>
<organism evidence="7 8">
    <name type="scientific">Blautia hansenii DSM 20583</name>
    <dbReference type="NCBI Taxonomy" id="537007"/>
    <lineage>
        <taxon>Bacteria</taxon>
        <taxon>Bacillati</taxon>
        <taxon>Bacillota</taxon>
        <taxon>Clostridia</taxon>
        <taxon>Lachnospirales</taxon>
        <taxon>Lachnospiraceae</taxon>
        <taxon>Blautia</taxon>
    </lineage>
</organism>
<dbReference type="SFLD" id="SFLDS00029">
    <property type="entry name" value="Radical_SAM"/>
    <property type="match status" value="1"/>
</dbReference>
<keyword evidence="5" id="KW-0411">Iron-sulfur</keyword>
<evidence type="ECO:0000256" key="1">
    <source>
        <dbReference type="ARBA" id="ARBA00001966"/>
    </source>
</evidence>
<dbReference type="PANTHER" id="PTHR43409:SF4">
    <property type="entry name" value="RADICAL SAM SUPERFAMILY PROTEIN"/>
    <property type="match status" value="1"/>
</dbReference>
<dbReference type="KEGG" id="bhan:CGC63_07385"/>
<comment type="caution">
    <text evidence="7">The sequence shown here is derived from an EMBL/GenBank/DDBJ whole genome shotgun (WGS) entry which is preliminary data.</text>
</comment>
<dbReference type="InterPro" id="IPR013785">
    <property type="entry name" value="Aldolase_TIM"/>
</dbReference>
<dbReference type="SFLD" id="SFLDG01095">
    <property type="entry name" value="Uncharacterised_Radical_SAM_Su"/>
    <property type="match status" value="1"/>
</dbReference>
<dbReference type="SUPFAM" id="SSF102114">
    <property type="entry name" value="Radical SAM enzymes"/>
    <property type="match status" value="1"/>
</dbReference>
<dbReference type="STRING" id="537007.BLAHAN_04714"/>
<protein>
    <submittedName>
        <fullName evidence="7">Radical SAM domain protein</fullName>
    </submittedName>
</protein>
<feature type="domain" description="Radical SAM core" evidence="6">
    <location>
        <begin position="11"/>
        <end position="248"/>
    </location>
</feature>
<dbReference type="GO" id="GO:0051536">
    <property type="term" value="F:iron-sulfur cluster binding"/>
    <property type="evidence" value="ECO:0007669"/>
    <property type="project" value="UniProtKB-KW"/>
</dbReference>
<reference evidence="7" key="1">
    <citation type="submission" date="2009-09" db="EMBL/GenBank/DDBJ databases">
        <authorList>
            <person name="Weinstock G."/>
            <person name="Sodergren E."/>
            <person name="Clifton S."/>
            <person name="Fulton L."/>
            <person name="Fulton B."/>
            <person name="Courtney L."/>
            <person name="Fronick C."/>
            <person name="Harrison M."/>
            <person name="Strong C."/>
            <person name="Farmer C."/>
            <person name="Delahaunty K."/>
            <person name="Markovic C."/>
            <person name="Hall O."/>
            <person name="Minx P."/>
            <person name="Tomlinson C."/>
            <person name="Mitreva M."/>
            <person name="Nelson J."/>
            <person name="Hou S."/>
            <person name="Wollam A."/>
            <person name="Pepin K.H."/>
            <person name="Johnson M."/>
            <person name="Bhonagiri V."/>
            <person name="Nash W.E."/>
            <person name="Warren W."/>
            <person name="Chinwalla A."/>
            <person name="Mardis E.R."/>
            <person name="Wilson R.K."/>
        </authorList>
    </citation>
    <scope>NUCLEOTIDE SEQUENCE [LARGE SCALE GENOMIC DNA]</scope>
    <source>
        <strain evidence="7">DSM 20583</strain>
    </source>
</reference>
<dbReference type="GO" id="GO:0046872">
    <property type="term" value="F:metal ion binding"/>
    <property type="evidence" value="ECO:0007669"/>
    <property type="project" value="UniProtKB-KW"/>
</dbReference>
<evidence type="ECO:0000256" key="5">
    <source>
        <dbReference type="ARBA" id="ARBA00023014"/>
    </source>
</evidence>
<evidence type="ECO:0000313" key="8">
    <source>
        <dbReference type="Proteomes" id="UP000003755"/>
    </source>
</evidence>
<dbReference type="InterPro" id="IPR058240">
    <property type="entry name" value="rSAM_sf"/>
</dbReference>
<dbReference type="HOGENOM" id="CLU_044464_0_0_9"/>
<dbReference type="InterPro" id="IPR051198">
    <property type="entry name" value="BchE-like"/>
</dbReference>
<evidence type="ECO:0000259" key="6">
    <source>
        <dbReference type="PROSITE" id="PS51918"/>
    </source>
</evidence>
<dbReference type="InterPro" id="IPR007197">
    <property type="entry name" value="rSAM"/>
</dbReference>
<dbReference type="AlphaFoldDB" id="C9L5Q7"/>
<dbReference type="eggNOG" id="COG1032">
    <property type="taxonomic scope" value="Bacteria"/>
</dbReference>
<dbReference type="Proteomes" id="UP000003755">
    <property type="component" value="Unassembled WGS sequence"/>
</dbReference>
<evidence type="ECO:0000313" key="7">
    <source>
        <dbReference type="EMBL" id="EEX22489.1"/>
    </source>
</evidence>
<dbReference type="Pfam" id="PF04055">
    <property type="entry name" value="Radical_SAM"/>
    <property type="match status" value="1"/>
</dbReference>
<dbReference type="EMBL" id="ABYU02000011">
    <property type="protein sequence ID" value="EEX22489.1"/>
    <property type="molecule type" value="Genomic_DNA"/>
</dbReference>
<keyword evidence="2" id="KW-0949">S-adenosyl-L-methionine</keyword>
<dbReference type="SMART" id="SM00729">
    <property type="entry name" value="Elp3"/>
    <property type="match status" value="1"/>
</dbReference>
<keyword evidence="8" id="KW-1185">Reference proteome</keyword>
<evidence type="ECO:0000256" key="4">
    <source>
        <dbReference type="ARBA" id="ARBA00023004"/>
    </source>
</evidence>
<comment type="cofactor">
    <cofactor evidence="1">
        <name>[4Fe-4S] cluster</name>
        <dbReference type="ChEBI" id="CHEBI:49883"/>
    </cofactor>
</comment>
<proteinExistence type="predicted"/>
<gene>
    <name evidence="7" type="ORF">BLAHAN_04714</name>
</gene>
<dbReference type="SFLD" id="SFLDG01082">
    <property type="entry name" value="B12-binding_domain_containing"/>
    <property type="match status" value="1"/>
</dbReference>
<keyword evidence="4" id="KW-0408">Iron</keyword>